<organism evidence="1 2">
    <name type="scientific">Paenibacillus eucommiae</name>
    <dbReference type="NCBI Taxonomy" id="1355755"/>
    <lineage>
        <taxon>Bacteria</taxon>
        <taxon>Bacillati</taxon>
        <taxon>Bacillota</taxon>
        <taxon>Bacilli</taxon>
        <taxon>Bacillales</taxon>
        <taxon>Paenibacillaceae</taxon>
        <taxon>Paenibacillus</taxon>
    </lineage>
</organism>
<dbReference type="RefSeq" id="WP_281068772.1">
    <property type="nucleotide sequence ID" value="NZ_JAGGLB010000001.1"/>
</dbReference>
<sequence length="40" mass="4231">MNRMALKAYALPDTSLTVSGIGLGASPYGDYVDGLRLNDN</sequence>
<gene>
    <name evidence="1" type="ORF">J2Z66_000299</name>
</gene>
<evidence type="ECO:0000313" key="1">
    <source>
        <dbReference type="EMBL" id="MBP1988704.1"/>
    </source>
</evidence>
<dbReference type="EMBL" id="JAGGLB010000001">
    <property type="protein sequence ID" value="MBP1988704.1"/>
    <property type="molecule type" value="Genomic_DNA"/>
</dbReference>
<comment type="caution">
    <text evidence="1">The sequence shown here is derived from an EMBL/GenBank/DDBJ whole genome shotgun (WGS) entry which is preliminary data.</text>
</comment>
<keyword evidence="2" id="KW-1185">Reference proteome</keyword>
<protein>
    <submittedName>
        <fullName evidence="1">Uncharacterized protein</fullName>
    </submittedName>
</protein>
<dbReference type="Proteomes" id="UP001519287">
    <property type="component" value="Unassembled WGS sequence"/>
</dbReference>
<reference evidence="1 2" key="1">
    <citation type="submission" date="2021-03" db="EMBL/GenBank/DDBJ databases">
        <title>Genomic Encyclopedia of Type Strains, Phase IV (KMG-IV): sequencing the most valuable type-strain genomes for metagenomic binning, comparative biology and taxonomic classification.</title>
        <authorList>
            <person name="Goeker M."/>
        </authorList>
    </citation>
    <scope>NUCLEOTIDE SEQUENCE [LARGE SCALE GENOMIC DNA]</scope>
    <source>
        <strain evidence="1 2">DSM 26048</strain>
    </source>
</reference>
<accession>A0ABS4IMA8</accession>
<evidence type="ECO:0000313" key="2">
    <source>
        <dbReference type="Proteomes" id="UP001519287"/>
    </source>
</evidence>
<proteinExistence type="predicted"/>
<name>A0ABS4IMA8_9BACL</name>